<gene>
    <name evidence="2" type="ORF">ACFL27_08460</name>
</gene>
<dbReference type="Pfam" id="PF01740">
    <property type="entry name" value="STAS"/>
    <property type="match status" value="1"/>
</dbReference>
<dbReference type="Gene3D" id="3.30.750.24">
    <property type="entry name" value="STAS domain"/>
    <property type="match status" value="1"/>
</dbReference>
<evidence type="ECO:0000259" key="1">
    <source>
        <dbReference type="PROSITE" id="PS50801"/>
    </source>
</evidence>
<evidence type="ECO:0000313" key="3">
    <source>
        <dbReference type="Proteomes" id="UP001594351"/>
    </source>
</evidence>
<dbReference type="PANTHER" id="PTHR33745">
    <property type="entry name" value="RSBT ANTAGONIST PROTEIN RSBS-RELATED"/>
    <property type="match status" value="1"/>
</dbReference>
<sequence length="325" mass="36182">MTDNVSGANDIIQVKKDNILAFIEALEAIQEGELLVKKEINFNNPLMQKLEGQVDQLVSSLESRTEELKHQSKTLSQGMAELSHVLSELRTGNFEIRINDETLNSDDKVMSQLGELMNKTIEDITSQHVRVEEYHESTMELAMGLSECFQVLAEVRQGNLDSRVGVETLEARDELLASLGKAVNDTISELQAHVERQRYAIEELSTPILQLWDNVLALPIIGTVDTRRSLEIMEKLLAKIVEKQSKYIIIDITGVHVVDTKTADQFIKIIKAAELLGSTCIVTGIRPAVAQTMVEIGIDLAGIATVSNLREGLVECFRQMGIKKE</sequence>
<proteinExistence type="predicted"/>
<evidence type="ECO:0000313" key="2">
    <source>
        <dbReference type="EMBL" id="MFC1850208.1"/>
    </source>
</evidence>
<dbReference type="InterPro" id="IPR002645">
    <property type="entry name" value="STAS_dom"/>
</dbReference>
<dbReference type="Proteomes" id="UP001594351">
    <property type="component" value="Unassembled WGS sequence"/>
</dbReference>
<comment type="caution">
    <text evidence="2">The sequence shown here is derived from an EMBL/GenBank/DDBJ whole genome shotgun (WGS) entry which is preliminary data.</text>
</comment>
<organism evidence="2 3">
    <name type="scientific">candidate division CSSED10-310 bacterium</name>
    <dbReference type="NCBI Taxonomy" id="2855610"/>
    <lineage>
        <taxon>Bacteria</taxon>
        <taxon>Bacteria division CSSED10-310</taxon>
    </lineage>
</organism>
<reference evidence="2 3" key="1">
    <citation type="submission" date="2024-09" db="EMBL/GenBank/DDBJ databases">
        <title>Laminarin stimulates single cell rates of sulfate reduction while oxygen inhibits transcriptomic activity in coastal marine sediment.</title>
        <authorList>
            <person name="Lindsay M."/>
            <person name="Orcutt B."/>
            <person name="Emerson D."/>
            <person name="Stepanauskas R."/>
            <person name="D'Angelo T."/>
        </authorList>
    </citation>
    <scope>NUCLEOTIDE SEQUENCE [LARGE SCALE GENOMIC DNA]</scope>
    <source>
        <strain evidence="2">SAG AM-311-K15</strain>
    </source>
</reference>
<dbReference type="PROSITE" id="PS50801">
    <property type="entry name" value="STAS"/>
    <property type="match status" value="1"/>
</dbReference>
<dbReference type="InterPro" id="IPR036513">
    <property type="entry name" value="STAS_dom_sf"/>
</dbReference>
<feature type="domain" description="STAS" evidence="1">
    <location>
        <begin position="205"/>
        <end position="316"/>
    </location>
</feature>
<dbReference type="InterPro" id="IPR051932">
    <property type="entry name" value="Bact_StressResp_Reg"/>
</dbReference>
<name>A0ABV6YVJ4_UNCC1</name>
<dbReference type="SUPFAM" id="SSF52091">
    <property type="entry name" value="SpoIIaa-like"/>
    <property type="match status" value="1"/>
</dbReference>
<protein>
    <submittedName>
        <fullName evidence="2">STAS domain-containing protein</fullName>
    </submittedName>
</protein>
<dbReference type="EMBL" id="JBHPBY010000083">
    <property type="protein sequence ID" value="MFC1850208.1"/>
    <property type="molecule type" value="Genomic_DNA"/>
</dbReference>
<accession>A0ABV6YVJ4</accession>
<keyword evidence="3" id="KW-1185">Reference proteome</keyword>
<dbReference type="CDD" id="cd07041">
    <property type="entry name" value="STAS_RsbR_RsbS_like"/>
    <property type="match status" value="1"/>
</dbReference>